<dbReference type="Pfam" id="PF07687">
    <property type="entry name" value="M20_dimer"/>
    <property type="match status" value="1"/>
</dbReference>
<evidence type="ECO:0000256" key="3">
    <source>
        <dbReference type="ARBA" id="ARBA00022801"/>
    </source>
</evidence>
<protein>
    <submittedName>
        <fullName evidence="5">Dipeptidase</fullName>
    </submittedName>
</protein>
<evidence type="ECO:0000256" key="2">
    <source>
        <dbReference type="ARBA" id="ARBA00022723"/>
    </source>
</evidence>
<dbReference type="Pfam" id="PF01546">
    <property type="entry name" value="Peptidase_M20"/>
    <property type="match status" value="1"/>
</dbReference>
<evidence type="ECO:0000256" key="1">
    <source>
        <dbReference type="ARBA" id="ARBA00022670"/>
    </source>
</evidence>
<proteinExistence type="predicted"/>
<dbReference type="InterPro" id="IPR011650">
    <property type="entry name" value="Peptidase_M20_dimer"/>
</dbReference>
<keyword evidence="1" id="KW-0645">Protease</keyword>
<accession>A0ABN2D1U9</accession>
<dbReference type="Gene3D" id="3.30.70.360">
    <property type="match status" value="1"/>
</dbReference>
<dbReference type="Gene3D" id="3.40.630.10">
    <property type="entry name" value="Zn peptidases"/>
    <property type="match status" value="1"/>
</dbReference>
<dbReference type="SUPFAM" id="SSF53187">
    <property type="entry name" value="Zn-dependent exopeptidases"/>
    <property type="match status" value="1"/>
</dbReference>
<keyword evidence="2" id="KW-0479">Metal-binding</keyword>
<dbReference type="PANTHER" id="PTHR43270:SF12">
    <property type="entry name" value="SUCCINYL-DIAMINOPIMELATE DESUCCINYLASE"/>
    <property type="match status" value="1"/>
</dbReference>
<dbReference type="InterPro" id="IPR002933">
    <property type="entry name" value="Peptidase_M20"/>
</dbReference>
<comment type="caution">
    <text evidence="5">The sequence shown here is derived from an EMBL/GenBank/DDBJ whole genome shotgun (WGS) entry which is preliminary data.</text>
</comment>
<gene>
    <name evidence="5" type="ORF">GCM10009827_108160</name>
</gene>
<feature type="domain" description="Peptidase M20 dimerisation" evidence="4">
    <location>
        <begin position="196"/>
        <end position="344"/>
    </location>
</feature>
<sequence length="453" mass="48539">MTVLTEEELRAAIRREMPGVRADLERLVRIPGIAFTGFDHSHVERSAEAVAELLRGAGIPDVRLVRKGGQPAVLGRRPAPPGAPTVLLYAHHDVQPVGDRSQWLSDPFEPEERDGRLYGRGTADDKAGVMAHIAALRAFGDDLPVGVVLFIEGEEEFGSESLEDLLREHRDEIASDVIVIADSGNWDVGQPALTTGLRGIVNGFFEVRVLEQAVHSGMFGGAVPDALITLSRLISTLHDDAGDVAVEGLVSTQSAPLDYPEDRFREEAGMIDGVQFIGSGRLVERLWTRPSISILGIDAPATEGAPNALIPVAKAKFSVRIAPGDSAQRVYDTMVAHLERHVPWGAKVTVTLEQLGEPCVIDATGPVYEAARQAFTEAWDGVSPVDMGVGGSIPFIATFQEMFPKAAILVTGVEDPSTKAHGPNESLHLGEFERVCVAEALLLAKVAKVADTA</sequence>
<dbReference type="PANTHER" id="PTHR43270">
    <property type="entry name" value="BETA-ALA-HIS DIPEPTIDASE"/>
    <property type="match status" value="1"/>
</dbReference>
<reference evidence="5 6" key="1">
    <citation type="journal article" date="2019" name="Int. J. Syst. Evol. Microbiol.">
        <title>The Global Catalogue of Microorganisms (GCM) 10K type strain sequencing project: providing services to taxonomists for standard genome sequencing and annotation.</title>
        <authorList>
            <consortium name="The Broad Institute Genomics Platform"/>
            <consortium name="The Broad Institute Genome Sequencing Center for Infectious Disease"/>
            <person name="Wu L."/>
            <person name="Ma J."/>
        </authorList>
    </citation>
    <scope>NUCLEOTIDE SEQUENCE [LARGE SCALE GENOMIC DNA]</scope>
    <source>
        <strain evidence="5 6">JCM 15933</strain>
    </source>
</reference>
<dbReference type="InterPro" id="IPR051458">
    <property type="entry name" value="Cyt/Met_Dipeptidase"/>
</dbReference>
<keyword evidence="6" id="KW-1185">Reference proteome</keyword>
<name>A0ABN2D1U9_9ACTN</name>
<organism evidence="5 6">
    <name type="scientific">Dactylosporangium maewongense</name>
    <dbReference type="NCBI Taxonomy" id="634393"/>
    <lineage>
        <taxon>Bacteria</taxon>
        <taxon>Bacillati</taxon>
        <taxon>Actinomycetota</taxon>
        <taxon>Actinomycetes</taxon>
        <taxon>Micromonosporales</taxon>
        <taxon>Micromonosporaceae</taxon>
        <taxon>Dactylosporangium</taxon>
    </lineage>
</organism>
<keyword evidence="3" id="KW-0378">Hydrolase</keyword>
<dbReference type="Proteomes" id="UP001501470">
    <property type="component" value="Unassembled WGS sequence"/>
</dbReference>
<dbReference type="EMBL" id="BAAAQD010000040">
    <property type="protein sequence ID" value="GAA1568772.1"/>
    <property type="molecule type" value="Genomic_DNA"/>
</dbReference>
<dbReference type="RefSeq" id="WP_344513756.1">
    <property type="nucleotide sequence ID" value="NZ_BAAAQD010000040.1"/>
</dbReference>
<evidence type="ECO:0000313" key="6">
    <source>
        <dbReference type="Proteomes" id="UP001501470"/>
    </source>
</evidence>
<evidence type="ECO:0000259" key="4">
    <source>
        <dbReference type="Pfam" id="PF07687"/>
    </source>
</evidence>
<evidence type="ECO:0000313" key="5">
    <source>
        <dbReference type="EMBL" id="GAA1568772.1"/>
    </source>
</evidence>
<dbReference type="NCBIfam" id="NF005914">
    <property type="entry name" value="PRK07907.1"/>
    <property type="match status" value="1"/>
</dbReference>